<dbReference type="PANTHER" id="PTHR10774:SF207">
    <property type="entry name" value="CALCIUM-DEPENDENT LIPID-BINDING PROTEIN"/>
    <property type="match status" value="1"/>
</dbReference>
<dbReference type="InterPro" id="IPR035892">
    <property type="entry name" value="C2_domain_sf"/>
</dbReference>
<comment type="caution">
    <text evidence="2">The sequence shown here is derived from an EMBL/GenBank/DDBJ whole genome shotgun (WGS) entry which is preliminary data.</text>
</comment>
<evidence type="ECO:0000313" key="2">
    <source>
        <dbReference type="EMBL" id="OHS97738.1"/>
    </source>
</evidence>
<dbReference type="Gene3D" id="2.60.40.150">
    <property type="entry name" value="C2 domain"/>
    <property type="match status" value="2"/>
</dbReference>
<dbReference type="AlphaFoldDB" id="A0A1J4JF21"/>
<dbReference type="GO" id="GO:0005783">
    <property type="term" value="C:endoplasmic reticulum"/>
    <property type="evidence" value="ECO:0007669"/>
    <property type="project" value="TreeGrafter"/>
</dbReference>
<dbReference type="Proteomes" id="UP000179807">
    <property type="component" value="Unassembled WGS sequence"/>
</dbReference>
<feature type="domain" description="C2" evidence="1">
    <location>
        <begin position="292"/>
        <end position="411"/>
    </location>
</feature>
<feature type="domain" description="C2" evidence="1">
    <location>
        <begin position="139"/>
        <end position="261"/>
    </location>
</feature>
<sequence>MKKSIESLWKSLRPSYKVSVRNLAGSDFVSVPTYRNGTYINISILNSISKTKTNSASHSKDPKWKGQYSLDGYLLASDLLTFSICDRKKDVCIGYGSILVSEIVNKHLSTVSIDLLKMNIDKDEPILNSKYGKLTFDAHVCKSRDKPFEDKPLEASLYTFVFDVMEVKNIHPLRNNTASPFVKLMLNKSLNDQKQKTSTKFGNLNPVYDRRFIFSYDIKKRQDLKVKLIDKELKHNKRSELGSLKIPLSKCEVGKVVDEWAALSEKYSEMKLHYRYQLIKAEEEPFPFSKTGDEELHKKKANDTGIRLHMNLVEAEDLPVYEEFMPDAFCTFYIKGREKETLLTSKIISNSNNPEWRQEFDIISYDPSTDILVINMYDKGGDEDGDDLLMDPVELPFTKFEIGKTFVYLEKMMLEGEKVGRLKIVFNAFEHKIAQFVKKEDKKDDVHCEFNWGPFSSTLSTDFTGYTNGNSLSSLSSDEELMKYHDHGTREDKIKPEYVEDMKITLLGIGEVMVDSADATVSVTIQRYGRMRPKGEEVNIDIVTYSEPKEIEFKNIKKGNVIKCNVWQNKPDGNHRMLGGVALKVKNIEFDDEKQQMFNLCSPAQLGVGITDNPKGGFGIIAFVISHQIKYLE</sequence>
<name>A0A1J4JF21_9EUKA</name>
<dbReference type="InterPro" id="IPR045050">
    <property type="entry name" value="Synaptotagmin_plant"/>
</dbReference>
<dbReference type="CDD" id="cd00030">
    <property type="entry name" value="C2"/>
    <property type="match status" value="2"/>
</dbReference>
<dbReference type="InterPro" id="IPR000008">
    <property type="entry name" value="C2_dom"/>
</dbReference>
<organism evidence="2 3">
    <name type="scientific">Tritrichomonas foetus</name>
    <dbReference type="NCBI Taxonomy" id="1144522"/>
    <lineage>
        <taxon>Eukaryota</taxon>
        <taxon>Metamonada</taxon>
        <taxon>Parabasalia</taxon>
        <taxon>Tritrichomonadida</taxon>
        <taxon>Tritrichomonadidae</taxon>
        <taxon>Tritrichomonas</taxon>
    </lineage>
</organism>
<evidence type="ECO:0000259" key="1">
    <source>
        <dbReference type="PROSITE" id="PS50004"/>
    </source>
</evidence>
<keyword evidence="3" id="KW-1185">Reference proteome</keyword>
<dbReference type="GeneID" id="94845275"/>
<dbReference type="PROSITE" id="PS50004">
    <property type="entry name" value="C2"/>
    <property type="match status" value="2"/>
</dbReference>
<accession>A0A1J4JF21</accession>
<dbReference type="GO" id="GO:0008289">
    <property type="term" value="F:lipid binding"/>
    <property type="evidence" value="ECO:0007669"/>
    <property type="project" value="InterPro"/>
</dbReference>
<dbReference type="SMART" id="SM00239">
    <property type="entry name" value="C2"/>
    <property type="match status" value="3"/>
</dbReference>
<dbReference type="EMBL" id="MLAK01001097">
    <property type="protein sequence ID" value="OHS97738.1"/>
    <property type="molecule type" value="Genomic_DNA"/>
</dbReference>
<dbReference type="RefSeq" id="XP_068350875.1">
    <property type="nucleotide sequence ID" value="XM_068510571.1"/>
</dbReference>
<gene>
    <name evidence="2" type="ORF">TRFO_35983</name>
</gene>
<dbReference type="SUPFAM" id="SSF49562">
    <property type="entry name" value="C2 domain (Calcium/lipid-binding domain, CaLB)"/>
    <property type="match status" value="3"/>
</dbReference>
<dbReference type="VEuPathDB" id="TrichDB:TRFO_35983"/>
<dbReference type="OrthoDB" id="270970at2759"/>
<evidence type="ECO:0000313" key="3">
    <source>
        <dbReference type="Proteomes" id="UP000179807"/>
    </source>
</evidence>
<dbReference type="Pfam" id="PF00168">
    <property type="entry name" value="C2"/>
    <property type="match status" value="4"/>
</dbReference>
<dbReference type="PANTHER" id="PTHR10774">
    <property type="entry name" value="EXTENDED SYNAPTOTAGMIN-RELATED"/>
    <property type="match status" value="1"/>
</dbReference>
<reference evidence="2" key="1">
    <citation type="submission" date="2016-10" db="EMBL/GenBank/DDBJ databases">
        <authorList>
            <person name="Benchimol M."/>
            <person name="Almeida L.G."/>
            <person name="Vasconcelos A.T."/>
            <person name="Perreira-Neves A."/>
            <person name="Rosa I.A."/>
            <person name="Tasca T."/>
            <person name="Bogo M.R."/>
            <person name="de Souza W."/>
        </authorList>
    </citation>
    <scope>NUCLEOTIDE SEQUENCE [LARGE SCALE GENOMIC DNA]</scope>
    <source>
        <strain evidence="2">K</strain>
    </source>
</reference>
<proteinExistence type="predicted"/>
<protein>
    <recommendedName>
        <fullName evidence="1">C2 domain-containing protein</fullName>
    </recommendedName>
</protein>